<keyword evidence="1" id="KW-0812">Transmembrane</keyword>
<sequence>MNDLVLLSLIIFIFVRVIGLGISIDFLNGTKAEKFKFLTLGWLFWIIAALTPIFSNLVENIYLEEFLLVLNAFLAAIGSFFYLWGFLKYFMTVSFKKMVSVIIIFIISTVLFFLITGYSVTITFCTVFINLVLIITFVIPPIKKKSFKKYMGRSIIWFYASVLTISLFFPVSIIISLQGYGYGLYNADDPVLIMFNYIPTIVSSICFIILLVHLEYTTSSRKQLELKDNYSHDLGNILQVISSAFELIEMKGRSESETSELGELLKDKLSEAAKQIRDIREL</sequence>
<evidence type="ECO:0000313" key="2">
    <source>
        <dbReference type="EMBL" id="GAG55549.1"/>
    </source>
</evidence>
<comment type="caution">
    <text evidence="2">The sequence shown here is derived from an EMBL/GenBank/DDBJ whole genome shotgun (WGS) entry which is preliminary data.</text>
</comment>
<reference evidence="2" key="1">
    <citation type="journal article" date="2014" name="Front. Microbiol.">
        <title>High frequency of phylogenetically diverse reductive dehalogenase-homologous genes in deep subseafloor sedimentary metagenomes.</title>
        <authorList>
            <person name="Kawai M."/>
            <person name="Futagami T."/>
            <person name="Toyoda A."/>
            <person name="Takaki Y."/>
            <person name="Nishi S."/>
            <person name="Hori S."/>
            <person name="Arai W."/>
            <person name="Tsubouchi T."/>
            <person name="Morono Y."/>
            <person name="Uchiyama I."/>
            <person name="Ito T."/>
            <person name="Fujiyama A."/>
            <person name="Inagaki F."/>
            <person name="Takami H."/>
        </authorList>
    </citation>
    <scope>NUCLEOTIDE SEQUENCE</scope>
    <source>
        <strain evidence="2">Expedition CK06-06</strain>
    </source>
</reference>
<dbReference type="AlphaFoldDB" id="X0YHQ8"/>
<feature type="transmembrane region" description="Helical" evidence="1">
    <location>
        <begin position="6"/>
        <end position="28"/>
    </location>
</feature>
<feature type="transmembrane region" description="Helical" evidence="1">
    <location>
        <begin position="195"/>
        <end position="214"/>
    </location>
</feature>
<keyword evidence="1" id="KW-0472">Membrane</keyword>
<dbReference type="EMBL" id="BART01002033">
    <property type="protein sequence ID" value="GAG55549.1"/>
    <property type="molecule type" value="Genomic_DNA"/>
</dbReference>
<feature type="transmembrane region" description="Helical" evidence="1">
    <location>
        <begin position="121"/>
        <end position="142"/>
    </location>
</feature>
<gene>
    <name evidence="2" type="ORF">S01H4_06540</name>
</gene>
<feature type="transmembrane region" description="Helical" evidence="1">
    <location>
        <begin position="98"/>
        <end position="115"/>
    </location>
</feature>
<feature type="transmembrane region" description="Helical" evidence="1">
    <location>
        <begin position="66"/>
        <end position="86"/>
    </location>
</feature>
<proteinExistence type="predicted"/>
<evidence type="ECO:0000256" key="1">
    <source>
        <dbReference type="SAM" id="Phobius"/>
    </source>
</evidence>
<feature type="transmembrane region" description="Helical" evidence="1">
    <location>
        <begin position="154"/>
        <end position="175"/>
    </location>
</feature>
<accession>X0YHQ8</accession>
<name>X0YHQ8_9ZZZZ</name>
<protein>
    <submittedName>
        <fullName evidence="2">Uncharacterized protein</fullName>
    </submittedName>
</protein>
<keyword evidence="1" id="KW-1133">Transmembrane helix</keyword>
<feature type="transmembrane region" description="Helical" evidence="1">
    <location>
        <begin position="35"/>
        <end position="54"/>
    </location>
</feature>
<organism evidence="2">
    <name type="scientific">marine sediment metagenome</name>
    <dbReference type="NCBI Taxonomy" id="412755"/>
    <lineage>
        <taxon>unclassified sequences</taxon>
        <taxon>metagenomes</taxon>
        <taxon>ecological metagenomes</taxon>
    </lineage>
</organism>